<dbReference type="Proteomes" id="UP000530571">
    <property type="component" value="Unassembled WGS sequence"/>
</dbReference>
<dbReference type="Pfam" id="PF18317">
    <property type="entry name" value="SDH_C"/>
    <property type="match status" value="1"/>
</dbReference>
<keyword evidence="4" id="KW-0521">NADP</keyword>
<comment type="subunit">
    <text evidence="4">Homodimer.</text>
</comment>
<dbReference type="PANTHER" id="PTHR21089:SF1">
    <property type="entry name" value="BIFUNCTIONAL 3-DEHYDROQUINATE DEHYDRATASE_SHIKIMATE DEHYDROGENASE, CHLOROPLASTIC"/>
    <property type="match status" value="1"/>
</dbReference>
<dbReference type="HAMAP" id="MF_00222">
    <property type="entry name" value="Shikimate_DH_AroE"/>
    <property type="match status" value="1"/>
</dbReference>
<dbReference type="GO" id="GO:0009073">
    <property type="term" value="P:aromatic amino acid family biosynthetic process"/>
    <property type="evidence" value="ECO:0007669"/>
    <property type="project" value="UniProtKB-KW"/>
</dbReference>
<comment type="caution">
    <text evidence="7">The sequence shown here is derived from an EMBL/GenBank/DDBJ whole genome shotgun (WGS) entry which is preliminary data.</text>
</comment>
<dbReference type="Gene3D" id="3.40.50.10860">
    <property type="entry name" value="Leucine Dehydrogenase, chain A, domain 1"/>
    <property type="match status" value="1"/>
</dbReference>
<feature type="binding site" evidence="4">
    <location>
        <begin position="29"/>
        <end position="31"/>
    </location>
    <ligand>
        <name>shikimate</name>
        <dbReference type="ChEBI" id="CHEBI:36208"/>
    </ligand>
</feature>
<dbReference type="CDD" id="cd01065">
    <property type="entry name" value="NAD_bind_Shikimate_DH"/>
    <property type="match status" value="1"/>
</dbReference>
<organism evidence="7 8">
    <name type="scientific">Martelella radicis</name>
    <dbReference type="NCBI Taxonomy" id="1397476"/>
    <lineage>
        <taxon>Bacteria</taxon>
        <taxon>Pseudomonadati</taxon>
        <taxon>Pseudomonadota</taxon>
        <taxon>Alphaproteobacteria</taxon>
        <taxon>Hyphomicrobiales</taxon>
        <taxon>Aurantimonadaceae</taxon>
        <taxon>Martelella</taxon>
    </lineage>
</organism>
<sequence length="292" mass="30761">MDVTRARSPRAGSGHSFRAGLLGKGIGGSRTPGMHMAAARALGIDYRYDFIDALERDLPEDAGAILDVLEAESYRGLNVTYPFKQAVIPHLDALSEEAQLVGAVNTIVFEGDRRIGHNTDCWGFARSFREGLAENVARGRVLLLGAGGAGGAVAHALLDEGIGRLLILDPDEARAGALVDSLAHHFSAERVEAASGVEVAASVDGIVNASPVGMEKLPGCPLPERLISPGHWVADIVYFPPRTELIVAAEAKGCAVLPGTGMALWQAVRAFELFTGEEPDISEMMPALMAAS</sequence>
<feature type="binding site" evidence="4">
    <location>
        <begin position="145"/>
        <end position="149"/>
    </location>
    <ligand>
        <name>NADP(+)</name>
        <dbReference type="ChEBI" id="CHEBI:58349"/>
    </ligand>
</feature>
<feature type="active site" description="Proton acceptor" evidence="4">
    <location>
        <position position="84"/>
    </location>
</feature>
<dbReference type="GO" id="GO:0009423">
    <property type="term" value="P:chorismate biosynthetic process"/>
    <property type="evidence" value="ECO:0007669"/>
    <property type="project" value="UniProtKB-UniRule"/>
</dbReference>
<evidence type="ECO:0000313" key="8">
    <source>
        <dbReference type="Proteomes" id="UP000530571"/>
    </source>
</evidence>
<dbReference type="AlphaFoldDB" id="A0A7W6KJU7"/>
<comment type="function">
    <text evidence="4">Involved in the biosynthesis of the chorismate, which leads to the biosynthesis of aromatic amino acids. Catalyzes the reversible NADPH linked reduction of 3-dehydroshikimate (DHSA) to yield shikimate (SA).</text>
</comment>
<dbReference type="PANTHER" id="PTHR21089">
    <property type="entry name" value="SHIKIMATE DEHYDROGENASE"/>
    <property type="match status" value="1"/>
</dbReference>
<feature type="domain" description="Shikimate dehydrogenase substrate binding N-terminal" evidence="5">
    <location>
        <begin position="21"/>
        <end position="107"/>
    </location>
</feature>
<dbReference type="EMBL" id="JACIDZ010000008">
    <property type="protein sequence ID" value="MBB4122616.1"/>
    <property type="molecule type" value="Genomic_DNA"/>
</dbReference>
<dbReference type="SUPFAM" id="SSF51735">
    <property type="entry name" value="NAD(P)-binding Rossmann-fold domains"/>
    <property type="match status" value="1"/>
</dbReference>
<comment type="catalytic activity">
    <reaction evidence="4">
        <text>shikimate + NADP(+) = 3-dehydroshikimate + NADPH + H(+)</text>
        <dbReference type="Rhea" id="RHEA:17737"/>
        <dbReference type="ChEBI" id="CHEBI:15378"/>
        <dbReference type="ChEBI" id="CHEBI:16630"/>
        <dbReference type="ChEBI" id="CHEBI:36208"/>
        <dbReference type="ChEBI" id="CHEBI:57783"/>
        <dbReference type="ChEBI" id="CHEBI:58349"/>
        <dbReference type="EC" id="1.1.1.25"/>
    </reaction>
</comment>
<dbReference type="Gene3D" id="3.40.50.720">
    <property type="entry name" value="NAD(P)-binding Rossmann-like Domain"/>
    <property type="match status" value="1"/>
</dbReference>
<feature type="binding site" evidence="4">
    <location>
        <position position="259"/>
    </location>
    <ligand>
        <name>NADP(+)</name>
        <dbReference type="ChEBI" id="CHEBI:58349"/>
    </ligand>
</feature>
<dbReference type="GO" id="GO:0004764">
    <property type="term" value="F:shikimate 3-dehydrogenase (NADP+) activity"/>
    <property type="evidence" value="ECO:0007669"/>
    <property type="project" value="UniProtKB-UniRule"/>
</dbReference>
<comment type="caution">
    <text evidence="4">Lacks conserved residue(s) required for the propagation of feature annotation.</text>
</comment>
<dbReference type="Pfam" id="PF08501">
    <property type="entry name" value="Shikimate_dh_N"/>
    <property type="match status" value="1"/>
</dbReference>
<dbReference type="GO" id="GO:0008652">
    <property type="term" value="P:amino acid biosynthetic process"/>
    <property type="evidence" value="ECO:0007669"/>
    <property type="project" value="UniProtKB-KW"/>
</dbReference>
<evidence type="ECO:0000256" key="2">
    <source>
        <dbReference type="ARBA" id="ARBA00023002"/>
    </source>
</evidence>
<dbReference type="InterPro" id="IPR013708">
    <property type="entry name" value="Shikimate_DH-bd_N"/>
</dbReference>
<proteinExistence type="inferred from homology"/>
<evidence type="ECO:0000256" key="4">
    <source>
        <dbReference type="HAMAP-Rule" id="MF_00222"/>
    </source>
</evidence>
<name>A0A7W6KJU7_9HYPH</name>
<feature type="binding site" evidence="4">
    <location>
        <position position="236"/>
    </location>
    <ligand>
        <name>NADP(+)</name>
        <dbReference type="ChEBI" id="CHEBI:58349"/>
    </ligand>
</feature>
<accession>A0A7W6KJU7</accession>
<dbReference type="UniPathway" id="UPA00053">
    <property type="reaction ID" value="UER00087"/>
</dbReference>
<gene>
    <name evidence="4" type="primary">aroE</name>
    <name evidence="7" type="ORF">GGR30_002550</name>
</gene>
<dbReference type="RefSeq" id="WP_183486798.1">
    <property type="nucleotide sequence ID" value="NZ_JACIDZ010000008.1"/>
</dbReference>
<feature type="binding site" evidence="4">
    <location>
        <position position="238"/>
    </location>
    <ligand>
        <name>shikimate</name>
        <dbReference type="ChEBI" id="CHEBI:36208"/>
    </ligand>
</feature>
<protein>
    <recommendedName>
        <fullName evidence="4">Shikimate dehydrogenase (NADP(+))</fullName>
        <shortName evidence="4">SDH</shortName>
        <ecNumber evidence="4">1.1.1.25</ecNumber>
    </recommendedName>
</protein>
<evidence type="ECO:0000256" key="3">
    <source>
        <dbReference type="ARBA" id="ARBA00023141"/>
    </source>
</evidence>
<dbReference type="SUPFAM" id="SSF53223">
    <property type="entry name" value="Aminoacid dehydrogenase-like, N-terminal domain"/>
    <property type="match status" value="1"/>
</dbReference>
<evidence type="ECO:0000259" key="5">
    <source>
        <dbReference type="Pfam" id="PF08501"/>
    </source>
</evidence>
<feature type="binding site" evidence="4">
    <location>
        <position position="80"/>
    </location>
    <ligand>
        <name>shikimate</name>
        <dbReference type="ChEBI" id="CHEBI:36208"/>
    </ligand>
</feature>
<comment type="pathway">
    <text evidence="1 4">Metabolic intermediate biosynthesis; chorismate biosynthesis; chorismate from D-erythrose 4-phosphate and phosphoenolpyruvate: step 4/7.</text>
</comment>
<dbReference type="GO" id="GO:0005829">
    <property type="term" value="C:cytosol"/>
    <property type="evidence" value="ECO:0007669"/>
    <property type="project" value="TreeGrafter"/>
</dbReference>
<keyword evidence="8" id="KW-1185">Reference proteome</keyword>
<keyword evidence="2 4" id="KW-0560">Oxidoreductase</keyword>
<feature type="binding site" evidence="4">
    <location>
        <position position="266"/>
    </location>
    <ligand>
        <name>shikimate</name>
        <dbReference type="ChEBI" id="CHEBI:36208"/>
    </ligand>
</feature>
<dbReference type="EC" id="1.1.1.25" evidence="4"/>
<reference evidence="7 8" key="1">
    <citation type="submission" date="2020-08" db="EMBL/GenBank/DDBJ databases">
        <title>Genomic Encyclopedia of Type Strains, Phase IV (KMG-IV): sequencing the most valuable type-strain genomes for metagenomic binning, comparative biology and taxonomic classification.</title>
        <authorList>
            <person name="Goeker M."/>
        </authorList>
    </citation>
    <scope>NUCLEOTIDE SEQUENCE [LARGE SCALE GENOMIC DNA]</scope>
    <source>
        <strain evidence="7 8">DSM 28101</strain>
    </source>
</reference>
<feature type="binding site" evidence="4">
    <location>
        <position position="96"/>
    </location>
    <ligand>
        <name>NADP(+)</name>
        <dbReference type="ChEBI" id="CHEBI:58349"/>
    </ligand>
</feature>
<feature type="domain" description="SDH C-terminal" evidence="6">
    <location>
        <begin position="259"/>
        <end position="289"/>
    </location>
</feature>
<keyword evidence="3 4" id="KW-0057">Aromatic amino acid biosynthesis</keyword>
<dbReference type="GO" id="GO:0050661">
    <property type="term" value="F:NADP binding"/>
    <property type="evidence" value="ECO:0007669"/>
    <property type="project" value="TreeGrafter"/>
</dbReference>
<dbReference type="GO" id="GO:0019632">
    <property type="term" value="P:shikimate metabolic process"/>
    <property type="evidence" value="ECO:0007669"/>
    <property type="project" value="TreeGrafter"/>
</dbReference>
<keyword evidence="4" id="KW-0028">Amino-acid biosynthesis</keyword>
<feature type="binding site" evidence="4">
    <location>
        <position position="105"/>
    </location>
    <ligand>
        <name>shikimate</name>
        <dbReference type="ChEBI" id="CHEBI:36208"/>
    </ligand>
</feature>
<feature type="binding site" evidence="4">
    <location>
        <position position="120"/>
    </location>
    <ligand>
        <name>shikimate</name>
        <dbReference type="ChEBI" id="CHEBI:36208"/>
    </ligand>
</feature>
<dbReference type="NCBIfam" id="NF009201">
    <property type="entry name" value="PRK12549.1"/>
    <property type="match status" value="1"/>
</dbReference>
<dbReference type="InterPro" id="IPR046346">
    <property type="entry name" value="Aminoacid_DH-like_N_sf"/>
</dbReference>
<comment type="similarity">
    <text evidence="4">Belongs to the shikimate dehydrogenase family.</text>
</comment>
<dbReference type="InterPro" id="IPR041121">
    <property type="entry name" value="SDH_C"/>
</dbReference>
<dbReference type="InterPro" id="IPR036291">
    <property type="entry name" value="NAD(P)-bd_dom_sf"/>
</dbReference>
<evidence type="ECO:0000259" key="6">
    <source>
        <dbReference type="Pfam" id="PF18317"/>
    </source>
</evidence>
<evidence type="ECO:0000256" key="1">
    <source>
        <dbReference type="ARBA" id="ARBA00004871"/>
    </source>
</evidence>
<dbReference type="InterPro" id="IPR022893">
    <property type="entry name" value="Shikimate_DH_fam"/>
</dbReference>
<evidence type="ECO:0000313" key="7">
    <source>
        <dbReference type="EMBL" id="MBB4122616.1"/>
    </source>
</evidence>